<protein>
    <submittedName>
        <fullName evidence="1">Uncharacterized protein</fullName>
    </submittedName>
</protein>
<gene>
    <name evidence="1" type="ORF">I8J31_15470</name>
</gene>
<dbReference type="Proteomes" id="UP000628710">
    <property type="component" value="Unassembled WGS sequence"/>
</dbReference>
<proteinExistence type="predicted"/>
<dbReference type="AlphaFoldDB" id="A0A934N2V2"/>
<name>A0A934N2V2_9GAMM</name>
<comment type="caution">
    <text evidence="1">The sequence shown here is derived from an EMBL/GenBank/DDBJ whole genome shotgun (WGS) entry which is preliminary data.</text>
</comment>
<dbReference type="RefSeq" id="WP_199469479.1">
    <property type="nucleotide sequence ID" value="NZ_JAEMNX010000020.1"/>
</dbReference>
<sequence length="348" mass="37263">MDYPDNDDLKASNVSQDDGISLAKIADSAASVAALKPLYDELLAAINEGDVTEDQSVLLQLALSMSNQMRAKKVFLATGTANDIVLTTPAGKQPVKALQEHDEIHFTVALTNTSTVQVAVDGLGQIGVANIVSANQLFKGALATISYLNGQLWLTKQINPLTGSDVKDMAKVITDSLDIIEVGEIALDGATLKRAEHPVYWAKVQATSNLIDQATKDADTEMYAGFYGTGDGETTFTIPTLGGEFIRGYDNDRGVDVKKSFGRWQKASVSAMDPSLSSINLSSLINSNDDVGKMLSRAGYDEINYNNYLGVKKSHYNSGTGVGALNANGFFAGGARPRNIAYFFKTRI</sequence>
<keyword evidence="2" id="KW-1185">Reference proteome</keyword>
<organism evidence="1 2">
    <name type="scientific">Marinomonas transparens</name>
    <dbReference type="NCBI Taxonomy" id="2795388"/>
    <lineage>
        <taxon>Bacteria</taxon>
        <taxon>Pseudomonadati</taxon>
        <taxon>Pseudomonadota</taxon>
        <taxon>Gammaproteobacteria</taxon>
        <taxon>Oceanospirillales</taxon>
        <taxon>Oceanospirillaceae</taxon>
        <taxon>Marinomonas</taxon>
    </lineage>
</organism>
<accession>A0A934N2V2</accession>
<dbReference type="SUPFAM" id="SSF88874">
    <property type="entry name" value="Receptor-binding domain of short tail fibre protein gp12"/>
    <property type="match status" value="1"/>
</dbReference>
<dbReference type="EMBL" id="JAEMNX010000020">
    <property type="protein sequence ID" value="MBJ7539077.1"/>
    <property type="molecule type" value="Genomic_DNA"/>
</dbReference>
<evidence type="ECO:0000313" key="2">
    <source>
        <dbReference type="Proteomes" id="UP000628710"/>
    </source>
</evidence>
<reference evidence="1" key="1">
    <citation type="submission" date="2020-12" db="EMBL/GenBank/DDBJ databases">
        <title>Marinomonas arctica sp. nov., a psychrotolerant bacterium isolated from the Arctic.</title>
        <authorList>
            <person name="Zhang Y."/>
        </authorList>
    </citation>
    <scope>NUCLEOTIDE SEQUENCE</scope>
    <source>
        <strain evidence="1">C1424</strain>
    </source>
</reference>
<evidence type="ECO:0000313" key="1">
    <source>
        <dbReference type="EMBL" id="MBJ7539077.1"/>
    </source>
</evidence>